<gene>
    <name evidence="1" type="ORF">VNO78_25456</name>
</gene>
<dbReference type="EMBL" id="JAYMYS010000006">
    <property type="protein sequence ID" value="KAK7390157.1"/>
    <property type="molecule type" value="Genomic_DNA"/>
</dbReference>
<reference evidence="1 2" key="1">
    <citation type="submission" date="2024-01" db="EMBL/GenBank/DDBJ databases">
        <title>The genomes of 5 underutilized Papilionoideae crops provide insights into root nodulation and disease resistanc.</title>
        <authorList>
            <person name="Jiang F."/>
        </authorList>
    </citation>
    <scope>NUCLEOTIDE SEQUENCE [LARGE SCALE GENOMIC DNA]</scope>
    <source>
        <strain evidence="1">DUOXIRENSHENG_FW03</strain>
        <tissue evidence="1">Leaves</tissue>
    </source>
</reference>
<dbReference type="AlphaFoldDB" id="A0AAN9S759"/>
<organism evidence="1 2">
    <name type="scientific">Psophocarpus tetragonolobus</name>
    <name type="common">Winged bean</name>
    <name type="synonym">Dolichos tetragonolobus</name>
    <dbReference type="NCBI Taxonomy" id="3891"/>
    <lineage>
        <taxon>Eukaryota</taxon>
        <taxon>Viridiplantae</taxon>
        <taxon>Streptophyta</taxon>
        <taxon>Embryophyta</taxon>
        <taxon>Tracheophyta</taxon>
        <taxon>Spermatophyta</taxon>
        <taxon>Magnoliopsida</taxon>
        <taxon>eudicotyledons</taxon>
        <taxon>Gunneridae</taxon>
        <taxon>Pentapetalae</taxon>
        <taxon>rosids</taxon>
        <taxon>fabids</taxon>
        <taxon>Fabales</taxon>
        <taxon>Fabaceae</taxon>
        <taxon>Papilionoideae</taxon>
        <taxon>50 kb inversion clade</taxon>
        <taxon>NPAAA clade</taxon>
        <taxon>indigoferoid/millettioid clade</taxon>
        <taxon>Phaseoleae</taxon>
        <taxon>Psophocarpus</taxon>
    </lineage>
</organism>
<dbReference type="Proteomes" id="UP001386955">
    <property type="component" value="Unassembled WGS sequence"/>
</dbReference>
<evidence type="ECO:0000313" key="1">
    <source>
        <dbReference type="EMBL" id="KAK7390157.1"/>
    </source>
</evidence>
<proteinExistence type="predicted"/>
<evidence type="ECO:0000313" key="2">
    <source>
        <dbReference type="Proteomes" id="UP001386955"/>
    </source>
</evidence>
<name>A0AAN9S759_PSOTE</name>
<comment type="caution">
    <text evidence="1">The sequence shown here is derived from an EMBL/GenBank/DDBJ whole genome shotgun (WGS) entry which is preliminary data.</text>
</comment>
<accession>A0AAN9S759</accession>
<keyword evidence="2" id="KW-1185">Reference proteome</keyword>
<sequence length="97" mass="10707">MVNLAEGQVQEAKRATMKKKKVILGIQTNKMRIGMTRTMGVGKGVNILIHENDKEEGDKTRFPSTTVEVKYQSIIREGISSTMEGVASRPSNENMGP</sequence>
<protein>
    <submittedName>
        <fullName evidence="1">Uncharacterized protein</fullName>
    </submittedName>
</protein>